<proteinExistence type="predicted"/>
<dbReference type="AlphaFoldDB" id="A0A7M1T0K8"/>
<name>A0A7M1T0K8_9MICO</name>
<protein>
    <submittedName>
        <fullName evidence="3">DUF4126 domain-containing protein</fullName>
    </submittedName>
</protein>
<keyword evidence="1" id="KW-0472">Membrane</keyword>
<dbReference type="Pfam" id="PF13548">
    <property type="entry name" value="DUF4126"/>
    <property type="match status" value="1"/>
</dbReference>
<evidence type="ECO:0000256" key="1">
    <source>
        <dbReference type="SAM" id="Phobius"/>
    </source>
</evidence>
<feature type="transmembrane region" description="Helical" evidence="1">
    <location>
        <begin position="74"/>
        <end position="93"/>
    </location>
</feature>
<gene>
    <name evidence="3" type="ORF">IM660_09470</name>
</gene>
<accession>A0A7M1T0K8</accession>
<dbReference type="Proteomes" id="UP000593758">
    <property type="component" value="Chromosome"/>
</dbReference>
<evidence type="ECO:0000259" key="2">
    <source>
        <dbReference type="Pfam" id="PF13548"/>
    </source>
</evidence>
<dbReference type="EMBL" id="CP063169">
    <property type="protein sequence ID" value="QOR72423.1"/>
    <property type="molecule type" value="Genomic_DNA"/>
</dbReference>
<evidence type="ECO:0000313" key="4">
    <source>
        <dbReference type="Proteomes" id="UP000593758"/>
    </source>
</evidence>
<organism evidence="3 4">
    <name type="scientific">Ruania alkalisoli</name>
    <dbReference type="NCBI Taxonomy" id="2779775"/>
    <lineage>
        <taxon>Bacteria</taxon>
        <taxon>Bacillati</taxon>
        <taxon>Actinomycetota</taxon>
        <taxon>Actinomycetes</taxon>
        <taxon>Micrococcales</taxon>
        <taxon>Ruaniaceae</taxon>
        <taxon>Ruania</taxon>
    </lineage>
</organism>
<feature type="transmembrane region" description="Helical" evidence="1">
    <location>
        <begin position="41"/>
        <end position="62"/>
    </location>
</feature>
<reference evidence="3 4" key="1">
    <citation type="submission" date="2020-10" db="EMBL/GenBank/DDBJ databases">
        <title>Haloactinobacterium sp. RN3S43, a bacterium isolated from saline soil.</title>
        <authorList>
            <person name="Sun J.-Q."/>
        </authorList>
    </citation>
    <scope>NUCLEOTIDE SEQUENCE [LARGE SCALE GENOMIC DNA]</scope>
    <source>
        <strain evidence="3 4">RN3S43</strain>
    </source>
</reference>
<keyword evidence="4" id="KW-1185">Reference proteome</keyword>
<feature type="domain" description="DUF4126" evidence="2">
    <location>
        <begin position="3"/>
        <end position="185"/>
    </location>
</feature>
<sequence length="191" mass="19504">MELLTGSGLALASGLNAYVPMLMIGLLSRYTTLVSLPPEWAWITNGWVLVVLGVLLAVEVVADKVPAVDHVNDILQTVVRPTAGGIVFAAGSGAVTPATTDPGEFLTSAAVLPFACGVVLALITHIGKAGVRAGVNLSTAGVGAPVASTVEDITAVALTIVALLLPVLVLVLVTAAAVVVWRLQRRRTRAA</sequence>
<feature type="transmembrane region" description="Helical" evidence="1">
    <location>
        <begin position="153"/>
        <end position="181"/>
    </location>
</feature>
<dbReference type="RefSeq" id="WP_193499061.1">
    <property type="nucleotide sequence ID" value="NZ_CP063169.1"/>
</dbReference>
<dbReference type="InterPro" id="IPR025196">
    <property type="entry name" value="DUF4126"/>
</dbReference>
<keyword evidence="1" id="KW-1133">Transmembrane helix</keyword>
<dbReference type="KEGG" id="halt:IM660_09470"/>
<evidence type="ECO:0000313" key="3">
    <source>
        <dbReference type="EMBL" id="QOR72423.1"/>
    </source>
</evidence>
<feature type="transmembrane region" description="Helical" evidence="1">
    <location>
        <begin position="105"/>
        <end position="123"/>
    </location>
</feature>
<keyword evidence="1" id="KW-0812">Transmembrane</keyword>